<protein>
    <submittedName>
        <fullName evidence="1">Uncharacterized protein</fullName>
    </submittedName>
</protein>
<accession>A0A645CWB0</accession>
<dbReference type="EMBL" id="VSSQ01030587">
    <property type="protein sequence ID" value="MPM81163.1"/>
    <property type="molecule type" value="Genomic_DNA"/>
</dbReference>
<comment type="caution">
    <text evidence="1">The sequence shown here is derived from an EMBL/GenBank/DDBJ whole genome shotgun (WGS) entry which is preliminary data.</text>
</comment>
<proteinExistence type="predicted"/>
<name>A0A645CWB0_9ZZZZ</name>
<reference evidence="1" key="1">
    <citation type="submission" date="2019-08" db="EMBL/GenBank/DDBJ databases">
        <authorList>
            <person name="Kucharzyk K."/>
            <person name="Murdoch R.W."/>
            <person name="Higgins S."/>
            <person name="Loffler F."/>
        </authorList>
    </citation>
    <scope>NUCLEOTIDE SEQUENCE</scope>
</reference>
<sequence length="158" mass="17903">MIGNASCFLTPFYATIKFDTLKGGNDGKGYSFTIALNIENSDIQDTDIKVHREMQTQFFEMELQSVKKGIHPENGEKLSDIKTRDWGAGGSYKWTAQWDGKDLIRYSSYYTGKVDDVYFNMDVDGDDISVPEEVADKLASLAKESLTYKSLRSRIIKK</sequence>
<organism evidence="1">
    <name type="scientific">bioreactor metagenome</name>
    <dbReference type="NCBI Taxonomy" id="1076179"/>
    <lineage>
        <taxon>unclassified sequences</taxon>
        <taxon>metagenomes</taxon>
        <taxon>ecological metagenomes</taxon>
    </lineage>
</organism>
<dbReference type="AlphaFoldDB" id="A0A645CWB0"/>
<evidence type="ECO:0000313" key="1">
    <source>
        <dbReference type="EMBL" id="MPM81163.1"/>
    </source>
</evidence>
<gene>
    <name evidence="1" type="ORF">SDC9_128215</name>
</gene>